<accession>A0ABT9XE07</accession>
<dbReference type="Proteomes" id="UP001232973">
    <property type="component" value="Unassembled WGS sequence"/>
</dbReference>
<reference evidence="1 2" key="1">
    <citation type="submission" date="2023-07" db="EMBL/GenBank/DDBJ databases">
        <title>Genomic Encyclopedia of Type Strains, Phase IV (KMG-IV): sequencing the most valuable type-strain genomes for metagenomic binning, comparative biology and taxonomic classification.</title>
        <authorList>
            <person name="Goeker M."/>
        </authorList>
    </citation>
    <scope>NUCLEOTIDE SEQUENCE [LARGE SCALE GENOMIC DNA]</scope>
    <source>
        <strain evidence="1 2">DSM 4006</strain>
    </source>
</reference>
<sequence length="87" mass="9914">MLDDVVLPTEALPSVASFARMTQRYTRYSTNWLRQRLGWCGKRTDEQTRDIDMESPKVVRCIGMRSPSVTVPRFCFCPEVDGAETPG</sequence>
<name>A0ABT9XE07_9BACL</name>
<dbReference type="EMBL" id="JAUSTP010000001">
    <property type="protein sequence ID" value="MDQ0188527.1"/>
    <property type="molecule type" value="Genomic_DNA"/>
</dbReference>
<gene>
    <name evidence="1" type="ORF">J2S03_000331</name>
</gene>
<evidence type="ECO:0000313" key="2">
    <source>
        <dbReference type="Proteomes" id="UP001232973"/>
    </source>
</evidence>
<protein>
    <submittedName>
        <fullName evidence="1">Uncharacterized protein</fullName>
    </submittedName>
</protein>
<organism evidence="1 2">
    <name type="scientific">Alicyclobacillus cycloheptanicus</name>
    <dbReference type="NCBI Taxonomy" id="1457"/>
    <lineage>
        <taxon>Bacteria</taxon>
        <taxon>Bacillati</taxon>
        <taxon>Bacillota</taxon>
        <taxon>Bacilli</taxon>
        <taxon>Bacillales</taxon>
        <taxon>Alicyclobacillaceae</taxon>
        <taxon>Alicyclobacillus</taxon>
    </lineage>
</organism>
<proteinExistence type="predicted"/>
<comment type="caution">
    <text evidence="1">The sequence shown here is derived from an EMBL/GenBank/DDBJ whole genome shotgun (WGS) entry which is preliminary data.</text>
</comment>
<keyword evidence="2" id="KW-1185">Reference proteome</keyword>
<evidence type="ECO:0000313" key="1">
    <source>
        <dbReference type="EMBL" id="MDQ0188527.1"/>
    </source>
</evidence>